<evidence type="ECO:0000256" key="2">
    <source>
        <dbReference type="ARBA" id="ARBA00011974"/>
    </source>
</evidence>
<dbReference type="CDD" id="cd09008">
    <property type="entry name" value="MTAN"/>
    <property type="match status" value="1"/>
</dbReference>
<dbReference type="Pfam" id="PF01048">
    <property type="entry name" value="PNP_UDP_1"/>
    <property type="match status" value="1"/>
</dbReference>
<protein>
    <recommendedName>
        <fullName evidence="2">adenosylhomocysteine nucleosidase</fullName>
        <ecNumber evidence="2">3.2.2.9</ecNumber>
    </recommendedName>
</protein>
<dbReference type="SUPFAM" id="SSF53167">
    <property type="entry name" value="Purine and uridine phosphorylases"/>
    <property type="match status" value="1"/>
</dbReference>
<dbReference type="NCBIfam" id="TIGR01704">
    <property type="entry name" value="MTA_SAH-Nsdase"/>
    <property type="match status" value="1"/>
</dbReference>
<organism evidence="7">
    <name type="scientific">Baileyella intestinalis</name>
    <dbReference type="NCBI Taxonomy" id="2606709"/>
    <lineage>
        <taxon>Bacteria</taxon>
        <taxon>Bacillati</taxon>
        <taxon>Bacillota</taxon>
        <taxon>Clostridia</taxon>
        <taxon>Peptostreptococcales</taxon>
        <taxon>Anaerovoracaceae</taxon>
        <taxon>Baileyella</taxon>
    </lineage>
</organism>
<feature type="domain" description="Nucleoside phosphorylase" evidence="6">
    <location>
        <begin position="9"/>
        <end position="244"/>
    </location>
</feature>
<dbReference type="NCBIfam" id="NF004079">
    <property type="entry name" value="PRK05584.1"/>
    <property type="match status" value="1"/>
</dbReference>
<evidence type="ECO:0000256" key="1">
    <source>
        <dbReference type="ARBA" id="ARBA00004945"/>
    </source>
</evidence>
<keyword evidence="7" id="KW-0326">Glycosidase</keyword>
<evidence type="ECO:0000313" key="7">
    <source>
        <dbReference type="EMBL" id="MST68985.1"/>
    </source>
</evidence>
<dbReference type="InterPro" id="IPR035994">
    <property type="entry name" value="Nucleoside_phosphorylase_sf"/>
</dbReference>
<dbReference type="AlphaFoldDB" id="A0A6A8M6L3"/>
<evidence type="ECO:0000259" key="6">
    <source>
        <dbReference type="Pfam" id="PF01048"/>
    </source>
</evidence>
<dbReference type="GO" id="GO:0019509">
    <property type="term" value="P:L-methionine salvage from methylthioadenosine"/>
    <property type="evidence" value="ECO:0007669"/>
    <property type="project" value="UniProtKB-UniPathway"/>
</dbReference>
<dbReference type="EMBL" id="VUNB01000004">
    <property type="protein sequence ID" value="MST68985.1"/>
    <property type="molecule type" value="Genomic_DNA"/>
</dbReference>
<dbReference type="GO" id="GO:0005829">
    <property type="term" value="C:cytosol"/>
    <property type="evidence" value="ECO:0007669"/>
    <property type="project" value="TreeGrafter"/>
</dbReference>
<comment type="pathway">
    <text evidence="1">Amino-acid biosynthesis; L-methionine biosynthesis via salvage pathway; S-methyl-5-thio-alpha-D-ribose 1-phosphate from S-methyl-5'-thioadenosine (hydrolase route): step 1/2.</text>
</comment>
<keyword evidence="4 7" id="KW-0378">Hydrolase</keyword>
<dbReference type="GO" id="GO:0008782">
    <property type="term" value="F:adenosylhomocysteine nucleosidase activity"/>
    <property type="evidence" value="ECO:0007669"/>
    <property type="project" value="UniProtKB-EC"/>
</dbReference>
<dbReference type="UniPathway" id="UPA00904">
    <property type="reaction ID" value="UER00871"/>
</dbReference>
<dbReference type="RefSeq" id="WP_154572461.1">
    <property type="nucleotide sequence ID" value="NZ_JAQXPA010000066.1"/>
</dbReference>
<evidence type="ECO:0000256" key="3">
    <source>
        <dbReference type="ARBA" id="ARBA00022605"/>
    </source>
</evidence>
<proteinExistence type="predicted"/>
<dbReference type="EC" id="3.2.2.9" evidence="2"/>
<dbReference type="InterPro" id="IPR000845">
    <property type="entry name" value="Nucleoside_phosphorylase_d"/>
</dbReference>
<keyword evidence="3" id="KW-0028">Amino-acid biosynthesis</keyword>
<name>A0A6A8M6L3_9FIRM</name>
<evidence type="ECO:0000256" key="4">
    <source>
        <dbReference type="ARBA" id="ARBA00022801"/>
    </source>
</evidence>
<dbReference type="PANTHER" id="PTHR46832:SF1">
    <property type="entry name" value="5'-METHYLTHIOADENOSINE_S-ADENOSYLHOMOCYSTEINE NUCLEOSIDASE"/>
    <property type="match status" value="1"/>
</dbReference>
<dbReference type="Gene3D" id="3.40.50.1580">
    <property type="entry name" value="Nucleoside phosphorylase domain"/>
    <property type="match status" value="1"/>
</dbReference>
<accession>A0A6A8M6L3</accession>
<dbReference type="PANTHER" id="PTHR46832">
    <property type="entry name" value="5'-METHYLTHIOADENOSINE/S-ADENOSYLHOMOCYSTEINE NUCLEOSIDASE"/>
    <property type="match status" value="1"/>
</dbReference>
<comment type="caution">
    <text evidence="7">The sequence shown here is derived from an EMBL/GenBank/DDBJ whole genome shotgun (WGS) entry which is preliminary data.</text>
</comment>
<dbReference type="InterPro" id="IPR010049">
    <property type="entry name" value="MTA_SAH_Nsdase"/>
</dbReference>
<evidence type="ECO:0000256" key="5">
    <source>
        <dbReference type="ARBA" id="ARBA00023167"/>
    </source>
</evidence>
<gene>
    <name evidence="7" type="ORF">FYJ66_05195</name>
</gene>
<dbReference type="GO" id="GO:0008930">
    <property type="term" value="F:methylthioadenosine nucleosidase activity"/>
    <property type="evidence" value="ECO:0007669"/>
    <property type="project" value="InterPro"/>
</dbReference>
<sequence>MNEEKKISRIAIIGAMDNEILHLKETIENGEMEMAGPGKTLKVWKGNLGKAEVIVAKSGIGKVNAALCTQILIDEYSPDLVINTGIAGALDPSLSVGDAVVARGLIQHDFDVTAFGHVKGYMSTGEDDTRPTVYLPDRKCANLMAEAASELMSAEQVKEGYIVTGDQFVSEIHKKKELFQMFGAMAAEMEGGAIAQAAAYNNVPFASMRVISDLAQGGMGAIQSYEEFEDNAAKLSAMIVITMIGKIENDQEHQ</sequence>
<dbReference type="GO" id="GO:0009164">
    <property type="term" value="P:nucleoside catabolic process"/>
    <property type="evidence" value="ECO:0007669"/>
    <property type="project" value="InterPro"/>
</dbReference>
<dbReference type="GO" id="GO:0019284">
    <property type="term" value="P:L-methionine salvage from S-adenosylmethionine"/>
    <property type="evidence" value="ECO:0007669"/>
    <property type="project" value="TreeGrafter"/>
</dbReference>
<keyword evidence="5" id="KW-0486">Methionine biosynthesis</keyword>
<reference evidence="7" key="1">
    <citation type="submission" date="2019-09" db="EMBL/GenBank/DDBJ databases">
        <title>In-depth cultivation of the pig gut microbiome towards novel bacterial diversity and tailored functional studies.</title>
        <authorList>
            <person name="Wylensek D."/>
            <person name="Hitch T.C.A."/>
            <person name="Clavel T."/>
        </authorList>
    </citation>
    <scope>NUCLEOTIDE SEQUENCE</scope>
    <source>
        <strain evidence="7">RF-744-FAT-WT-3</strain>
    </source>
</reference>